<evidence type="ECO:0000259" key="3">
    <source>
        <dbReference type="Pfam" id="PF00465"/>
    </source>
</evidence>
<dbReference type="InterPro" id="IPR001670">
    <property type="entry name" value="ADH_Fe/GldA"/>
</dbReference>
<sequence>MIPAPVSRPPTPLQIAGAGSARHLAAGFRDTKSVLVVDPAVMGRAERLLAGGFLWLETAPPVVSAEHAAGFGRRLRERGVERVLSVGGGNTMDFAKLAVSMAADPLVESVVTRSGGPAGVVVLPRPLSRHIEVSAIPTTFGTGSEVTSGACFESAGPADGHGGFRAKSLVLLEGLKTSAVAYDPEFLEAPPWLIAEGLLEPAVRLLTSLVGGTPDLAYSDAQGSWLLAEAGEHLAAGQKTDFRLSPSERVDAALLSAESHAGWSLRGRGPAPSSLWFPANELSMALGLRKNQASALLLRPWLEAVGNGKAAWGNQRKLDELWPLVSVGAAAAVTATLKGPDGGALVGGLAGGDGMQVDDLADSLATRTLGRFGRGRPMKRAVGHGELVDLFAAALSPANFQQAGLQQTGSDSYGR</sequence>
<keyword evidence="2" id="KW-0560">Oxidoreductase</keyword>
<accession>A0ABT9TSA2</accession>
<reference evidence="4 5" key="1">
    <citation type="submission" date="2023-07" db="EMBL/GenBank/DDBJ databases">
        <title>Sorghum-associated microbial communities from plants grown in Nebraska, USA.</title>
        <authorList>
            <person name="Schachtman D."/>
        </authorList>
    </citation>
    <scope>NUCLEOTIDE SEQUENCE [LARGE SCALE GENOMIC DNA]</scope>
    <source>
        <strain evidence="4 5">CC523</strain>
    </source>
</reference>
<feature type="domain" description="Alcohol dehydrogenase iron-type/glycerol dehydrogenase GldA" evidence="3">
    <location>
        <begin position="16"/>
        <end position="153"/>
    </location>
</feature>
<name>A0ABT9TSA2_PAENI</name>
<evidence type="ECO:0000256" key="1">
    <source>
        <dbReference type="ARBA" id="ARBA00007358"/>
    </source>
</evidence>
<dbReference type="InterPro" id="IPR039697">
    <property type="entry name" value="Alcohol_dehydrogenase_Fe"/>
</dbReference>
<dbReference type="RefSeq" id="WP_064722998.1">
    <property type="nucleotide sequence ID" value="NZ_BDDW01000010.1"/>
</dbReference>
<evidence type="ECO:0000256" key="2">
    <source>
        <dbReference type="ARBA" id="ARBA00023002"/>
    </source>
</evidence>
<organism evidence="4 5">
    <name type="scientific">Paenarthrobacter nicotinovorans</name>
    <name type="common">Arthrobacter nicotinovorans</name>
    <dbReference type="NCBI Taxonomy" id="29320"/>
    <lineage>
        <taxon>Bacteria</taxon>
        <taxon>Bacillati</taxon>
        <taxon>Actinomycetota</taxon>
        <taxon>Actinomycetes</taxon>
        <taxon>Micrococcales</taxon>
        <taxon>Micrococcaceae</taxon>
        <taxon>Paenarthrobacter</taxon>
    </lineage>
</organism>
<dbReference type="Gene3D" id="3.40.50.1970">
    <property type="match status" value="1"/>
</dbReference>
<evidence type="ECO:0000313" key="5">
    <source>
        <dbReference type="Proteomes" id="UP001244563"/>
    </source>
</evidence>
<gene>
    <name evidence="4" type="ORF">J2T10_004235</name>
</gene>
<dbReference type="Proteomes" id="UP001244563">
    <property type="component" value="Unassembled WGS sequence"/>
</dbReference>
<dbReference type="PANTHER" id="PTHR11496:SF102">
    <property type="entry name" value="ALCOHOL DEHYDROGENASE 4"/>
    <property type="match status" value="1"/>
</dbReference>
<evidence type="ECO:0000313" key="4">
    <source>
        <dbReference type="EMBL" id="MDQ0104560.1"/>
    </source>
</evidence>
<keyword evidence="5" id="KW-1185">Reference proteome</keyword>
<dbReference type="EMBL" id="JAUSSW010000018">
    <property type="protein sequence ID" value="MDQ0104560.1"/>
    <property type="molecule type" value="Genomic_DNA"/>
</dbReference>
<comment type="caution">
    <text evidence="4">The sequence shown here is derived from an EMBL/GenBank/DDBJ whole genome shotgun (WGS) entry which is preliminary data.</text>
</comment>
<dbReference type="PANTHER" id="PTHR11496">
    <property type="entry name" value="ALCOHOL DEHYDROGENASE"/>
    <property type="match status" value="1"/>
</dbReference>
<dbReference type="Pfam" id="PF00465">
    <property type="entry name" value="Fe-ADH"/>
    <property type="match status" value="1"/>
</dbReference>
<protein>
    <recommendedName>
        <fullName evidence="3">Alcohol dehydrogenase iron-type/glycerol dehydrogenase GldA domain-containing protein</fullName>
    </recommendedName>
</protein>
<dbReference type="SUPFAM" id="SSF56796">
    <property type="entry name" value="Dehydroquinate synthase-like"/>
    <property type="match status" value="1"/>
</dbReference>
<proteinExistence type="inferred from homology"/>
<comment type="similarity">
    <text evidence="1">Belongs to the iron-containing alcohol dehydrogenase family.</text>
</comment>